<gene>
    <name evidence="1" type="ORF">Sradi_2299200</name>
</gene>
<name>A0AAW2T566_SESRA</name>
<comment type="caution">
    <text evidence="1">The sequence shown here is derived from an EMBL/GenBank/DDBJ whole genome shotgun (WGS) entry which is preliminary data.</text>
</comment>
<accession>A0AAW2T566</accession>
<protein>
    <submittedName>
        <fullName evidence="1">Uncharacterized protein</fullName>
    </submittedName>
</protein>
<sequence>MITSTICEQLTILAPVQVTTQPEVAVCEQTNPALAMSRPEAVQRPTKRLFAQTRDVPPQ</sequence>
<reference evidence="1" key="2">
    <citation type="journal article" date="2024" name="Plant">
        <title>Genomic evolution and insights into agronomic trait innovations of Sesamum species.</title>
        <authorList>
            <person name="Miao H."/>
            <person name="Wang L."/>
            <person name="Qu L."/>
            <person name="Liu H."/>
            <person name="Sun Y."/>
            <person name="Le M."/>
            <person name="Wang Q."/>
            <person name="Wei S."/>
            <person name="Zheng Y."/>
            <person name="Lin W."/>
            <person name="Duan Y."/>
            <person name="Cao H."/>
            <person name="Xiong S."/>
            <person name="Wang X."/>
            <person name="Wei L."/>
            <person name="Li C."/>
            <person name="Ma Q."/>
            <person name="Ju M."/>
            <person name="Zhao R."/>
            <person name="Li G."/>
            <person name="Mu C."/>
            <person name="Tian Q."/>
            <person name="Mei H."/>
            <person name="Zhang T."/>
            <person name="Gao T."/>
            <person name="Zhang H."/>
        </authorList>
    </citation>
    <scope>NUCLEOTIDE SEQUENCE</scope>
    <source>
        <strain evidence="1">G02</strain>
    </source>
</reference>
<dbReference type="EMBL" id="JACGWJ010000009">
    <property type="protein sequence ID" value="KAL0399559.1"/>
    <property type="molecule type" value="Genomic_DNA"/>
</dbReference>
<organism evidence="1">
    <name type="scientific">Sesamum radiatum</name>
    <name type="common">Black benniseed</name>
    <dbReference type="NCBI Taxonomy" id="300843"/>
    <lineage>
        <taxon>Eukaryota</taxon>
        <taxon>Viridiplantae</taxon>
        <taxon>Streptophyta</taxon>
        <taxon>Embryophyta</taxon>
        <taxon>Tracheophyta</taxon>
        <taxon>Spermatophyta</taxon>
        <taxon>Magnoliopsida</taxon>
        <taxon>eudicotyledons</taxon>
        <taxon>Gunneridae</taxon>
        <taxon>Pentapetalae</taxon>
        <taxon>asterids</taxon>
        <taxon>lamiids</taxon>
        <taxon>Lamiales</taxon>
        <taxon>Pedaliaceae</taxon>
        <taxon>Sesamum</taxon>
    </lineage>
</organism>
<proteinExistence type="predicted"/>
<evidence type="ECO:0000313" key="1">
    <source>
        <dbReference type="EMBL" id="KAL0399559.1"/>
    </source>
</evidence>
<reference evidence="1" key="1">
    <citation type="submission" date="2020-06" db="EMBL/GenBank/DDBJ databases">
        <authorList>
            <person name="Li T."/>
            <person name="Hu X."/>
            <person name="Zhang T."/>
            <person name="Song X."/>
            <person name="Zhang H."/>
            <person name="Dai N."/>
            <person name="Sheng W."/>
            <person name="Hou X."/>
            <person name="Wei L."/>
        </authorList>
    </citation>
    <scope>NUCLEOTIDE SEQUENCE</scope>
    <source>
        <strain evidence="1">G02</strain>
        <tissue evidence="1">Leaf</tissue>
    </source>
</reference>
<dbReference type="AlphaFoldDB" id="A0AAW2T566"/>